<dbReference type="InterPro" id="IPR027417">
    <property type="entry name" value="P-loop_NTPase"/>
</dbReference>
<dbReference type="Pfam" id="PF23559">
    <property type="entry name" value="WHD_DRP"/>
    <property type="match status" value="1"/>
</dbReference>
<dbReference type="AlphaFoldDB" id="A0A6P8DVF2"/>
<accession>A0A6P8DVF2</accession>
<keyword evidence="1" id="KW-0433">Leucine-rich repeat</keyword>
<dbReference type="Pfam" id="PF00931">
    <property type="entry name" value="NB-ARC"/>
    <property type="match status" value="1"/>
</dbReference>
<evidence type="ECO:0000313" key="9">
    <source>
        <dbReference type="RefSeq" id="XP_031398389.1"/>
    </source>
</evidence>
<dbReference type="PANTHER" id="PTHR36766:SF51">
    <property type="entry name" value="DISEASE RESISTANCE RPP13-LIKE PROTEIN 1"/>
    <property type="match status" value="1"/>
</dbReference>
<dbReference type="SUPFAM" id="SSF52058">
    <property type="entry name" value="L domain-like"/>
    <property type="match status" value="2"/>
</dbReference>
<keyword evidence="2" id="KW-0677">Repeat</keyword>
<feature type="domain" description="Disease resistance protein winged helix" evidence="6">
    <location>
        <begin position="200"/>
        <end position="268"/>
    </location>
</feature>
<dbReference type="Pfam" id="PF25019">
    <property type="entry name" value="LRR_R13L1-DRL21"/>
    <property type="match status" value="1"/>
</dbReference>
<evidence type="ECO:0000256" key="4">
    <source>
        <dbReference type="SAM" id="MobiDB-lite"/>
    </source>
</evidence>
<dbReference type="PRINTS" id="PR00364">
    <property type="entry name" value="DISEASERSIST"/>
</dbReference>
<dbReference type="GO" id="GO:0043531">
    <property type="term" value="F:ADP binding"/>
    <property type="evidence" value="ECO:0007669"/>
    <property type="project" value="InterPro"/>
</dbReference>
<protein>
    <submittedName>
        <fullName evidence="9">Disease resistance RPP13-like protein 1</fullName>
    </submittedName>
</protein>
<reference evidence="8" key="1">
    <citation type="journal article" date="2020" name="Plant Biotechnol. J.">
        <title>The pomegranate (Punica granatum L.) draft genome dissects genetic divergence between soft- and hard-seeded cultivars.</title>
        <authorList>
            <person name="Luo X."/>
            <person name="Li H."/>
            <person name="Wu Z."/>
            <person name="Yao W."/>
            <person name="Zhao P."/>
            <person name="Cao D."/>
            <person name="Yu H."/>
            <person name="Li K."/>
            <person name="Poudel K."/>
            <person name="Zhao D."/>
            <person name="Zhang F."/>
            <person name="Xia X."/>
            <person name="Chen L."/>
            <person name="Wang Q."/>
            <person name="Jing D."/>
            <person name="Cao S."/>
        </authorList>
    </citation>
    <scope>NUCLEOTIDE SEQUENCE [LARGE SCALE GENOMIC DNA]</scope>
    <source>
        <strain evidence="8">cv. Tunisia</strain>
    </source>
</reference>
<reference evidence="9" key="2">
    <citation type="submission" date="2025-08" db="UniProtKB">
        <authorList>
            <consortium name="RefSeq"/>
        </authorList>
    </citation>
    <scope>IDENTIFICATION</scope>
    <source>
        <tissue evidence="9">Leaf</tissue>
    </source>
</reference>
<dbReference type="InterPro" id="IPR042197">
    <property type="entry name" value="Apaf_helical"/>
</dbReference>
<feature type="domain" description="NB-ARC" evidence="5">
    <location>
        <begin position="53"/>
        <end position="141"/>
    </location>
</feature>
<feature type="region of interest" description="Disordered" evidence="4">
    <location>
        <begin position="844"/>
        <end position="863"/>
    </location>
</feature>
<organism evidence="8 9">
    <name type="scientific">Punica granatum</name>
    <name type="common">Pomegranate</name>
    <dbReference type="NCBI Taxonomy" id="22663"/>
    <lineage>
        <taxon>Eukaryota</taxon>
        <taxon>Viridiplantae</taxon>
        <taxon>Streptophyta</taxon>
        <taxon>Embryophyta</taxon>
        <taxon>Tracheophyta</taxon>
        <taxon>Spermatophyta</taxon>
        <taxon>Magnoliopsida</taxon>
        <taxon>eudicotyledons</taxon>
        <taxon>Gunneridae</taxon>
        <taxon>Pentapetalae</taxon>
        <taxon>rosids</taxon>
        <taxon>malvids</taxon>
        <taxon>Myrtales</taxon>
        <taxon>Lythraceae</taxon>
        <taxon>Punica</taxon>
    </lineage>
</organism>
<evidence type="ECO:0000259" key="7">
    <source>
        <dbReference type="Pfam" id="PF25019"/>
    </source>
</evidence>
<keyword evidence="3" id="KW-0611">Plant defense</keyword>
<dbReference type="RefSeq" id="XP_031398389.1">
    <property type="nucleotide sequence ID" value="XM_031542529.1"/>
</dbReference>
<evidence type="ECO:0000256" key="1">
    <source>
        <dbReference type="ARBA" id="ARBA00022614"/>
    </source>
</evidence>
<evidence type="ECO:0000259" key="5">
    <source>
        <dbReference type="Pfam" id="PF00931"/>
    </source>
</evidence>
<feature type="domain" description="R13L1/DRL21-like LRR repeat region" evidence="7">
    <location>
        <begin position="462"/>
        <end position="591"/>
    </location>
</feature>
<dbReference type="Proteomes" id="UP000515151">
    <property type="component" value="Chromosome 5"/>
</dbReference>
<dbReference type="SUPFAM" id="SSF52540">
    <property type="entry name" value="P-loop containing nucleoside triphosphate hydrolases"/>
    <property type="match status" value="1"/>
</dbReference>
<evidence type="ECO:0000259" key="6">
    <source>
        <dbReference type="Pfam" id="PF23559"/>
    </source>
</evidence>
<keyword evidence="8" id="KW-1185">Reference proteome</keyword>
<dbReference type="Gene3D" id="1.10.8.430">
    <property type="entry name" value="Helical domain of apoptotic protease-activating factors"/>
    <property type="match status" value="1"/>
</dbReference>
<proteinExistence type="predicted"/>
<dbReference type="InterPro" id="IPR032675">
    <property type="entry name" value="LRR_dom_sf"/>
</dbReference>
<dbReference type="InterPro" id="IPR056789">
    <property type="entry name" value="LRR_R13L1-DRL21"/>
</dbReference>
<dbReference type="InterPro" id="IPR058922">
    <property type="entry name" value="WHD_DRP"/>
</dbReference>
<evidence type="ECO:0000256" key="2">
    <source>
        <dbReference type="ARBA" id="ARBA00022737"/>
    </source>
</evidence>
<dbReference type="GeneID" id="116208952"/>
<dbReference type="Gene3D" id="3.80.10.10">
    <property type="entry name" value="Ribonuclease Inhibitor"/>
    <property type="match status" value="7"/>
</dbReference>
<dbReference type="OrthoDB" id="25838at2759"/>
<evidence type="ECO:0000313" key="8">
    <source>
        <dbReference type="Proteomes" id="UP000515151"/>
    </source>
</evidence>
<dbReference type="InterPro" id="IPR002182">
    <property type="entry name" value="NB-ARC"/>
</dbReference>
<dbReference type="GO" id="GO:0006952">
    <property type="term" value="P:defense response"/>
    <property type="evidence" value="ECO:0007669"/>
    <property type="project" value="UniProtKB-KW"/>
</dbReference>
<evidence type="ECO:0000256" key="3">
    <source>
        <dbReference type="ARBA" id="ARBA00022821"/>
    </source>
</evidence>
<dbReference type="Gene3D" id="3.40.50.300">
    <property type="entry name" value="P-loop containing nucleotide triphosphate hydrolases"/>
    <property type="match status" value="1"/>
</dbReference>
<dbReference type="PANTHER" id="PTHR36766">
    <property type="entry name" value="PLANT BROAD-SPECTRUM MILDEW RESISTANCE PROTEIN RPW8"/>
    <property type="match status" value="1"/>
</dbReference>
<sequence length="1172" mass="130969">MREEEVEFKREEVVDFRRKKSNSRGMDFIEFRRDGFQEGEIVGGAHEGKDLNVLQVEIQKSLSVSGTKFLIVLDDVWDKEDAALHDCWTLLRRPFESGKAKGSKIIVTTRFQSVASVMKSWTAPVHILHALSPNDCRALLAYHALGAVNFNDHPDLRPEGEKIAEKCAGLPLAAKTVGGVLRSRYELSEWKAICFVYCAVFPKDYEFDKDGLISLWMAENLLGRPRSEETMRDLGLRCFRELLSRSFFQPSSRQESSFVMHDLLSDLAASVAGEFCLSLGEGQLDSCKEKKSLEKVRHLSLNPHRYEVSGRFEGFHCLRGLRTFLALYSSKCLYNYVADKVIDDVLRHQRILRVLSLYGYQISEVPNCIGSLRHLRYLNLSGSCIKCLPSSMSTLYNLETLILRDCRELVELPSWINKLINLRCLDISETWFLRKMPRGICNLVKLEILPKFIVGGKDGPKLKELKHLQFLREELTVEGLCNVGEVGDATEAALNAKTGLTSLILRWGKDEGPASARDAENQMQILSWLQPHANIKNLEIGGYGGTKLPSWIGGLSFVHLEQVRLCNCRKTEMLPSLGVLPQLKEVEVRRMDAICAVGPEFCGNMVKPFPSLEKLVFVEMHALERWSFSTGSDGENNPFPRLSKLSLEDCPKLMIIEGWPSQFLALVKLVIKECPLLETPLATVALPSLEEGEFRDCDGRMVRGVVSISSSIKCLIMVKIARISELVSFLQGGSLNSLTSLQELWIDRCDELTCMWEEKDGGAVGINRNRALKRLRIEGCHRLVKIGALPPNLEDLHLKDCLNLEELPNDMPSSLRVMRIWECSKVRSLRLPVEGMTTCSLDCDDGSSRSSGSGGNSSATRPPSQLQELSILVCPALMSSDFLNDNAKQLVVPSLKKLEIWGSGVLGPSLEGTTIVGLEEIYITGCEMLKSLTPHFQRSFTRLTKLYLRDCPALELECFPQLPDTLRGLSIRYCPGIKSLPQQMHAHPSLRELEIRSCTGIASFPEEGLPPNLESLTVSNCENLNQPMFKWGLKRTTALRGLRIDGKIGCLVGMNSFPPPPDHGEEDEGQGPGKGGWHVLPHSLTSLRVNYQKSLVTLSSGMQSHLACLQELSIWDCPKLKFLPCEGFPTSLCRLELGGCSEDLVKRCSKGGGGGNYFLFIERIPLVTIFCL</sequence>
<gene>
    <name evidence="9" type="primary">LOC116208952</name>
</gene>
<name>A0A6P8DVF2_PUNGR</name>